<name>A0A1V8SSI4_9PEZI</name>
<keyword evidence="2" id="KW-0479">Metal-binding</keyword>
<dbReference type="Gene3D" id="3.90.1590.10">
    <property type="entry name" value="glutathione-dependent formaldehyde- activating enzyme (gfa)"/>
    <property type="match status" value="1"/>
</dbReference>
<dbReference type="OrthoDB" id="406544at2759"/>
<evidence type="ECO:0000256" key="3">
    <source>
        <dbReference type="ARBA" id="ARBA00022833"/>
    </source>
</evidence>
<dbReference type="Pfam" id="PF04828">
    <property type="entry name" value="GFA"/>
    <property type="match status" value="1"/>
</dbReference>
<evidence type="ECO:0000256" key="2">
    <source>
        <dbReference type="ARBA" id="ARBA00022723"/>
    </source>
</evidence>
<dbReference type="Proteomes" id="UP000192596">
    <property type="component" value="Unassembled WGS sequence"/>
</dbReference>
<keyword evidence="4" id="KW-0456">Lyase</keyword>
<dbReference type="InParanoid" id="A0A1V8SSI4"/>
<dbReference type="InterPro" id="IPR006913">
    <property type="entry name" value="CENP-V/GFA"/>
</dbReference>
<evidence type="ECO:0000256" key="1">
    <source>
        <dbReference type="ARBA" id="ARBA00005495"/>
    </source>
</evidence>
<dbReference type="PANTHER" id="PTHR33337">
    <property type="entry name" value="GFA DOMAIN-CONTAINING PROTEIN"/>
    <property type="match status" value="1"/>
</dbReference>
<dbReference type="GO" id="GO:0046872">
    <property type="term" value="F:metal ion binding"/>
    <property type="evidence" value="ECO:0007669"/>
    <property type="project" value="UniProtKB-KW"/>
</dbReference>
<reference evidence="7" key="1">
    <citation type="submission" date="2017-03" db="EMBL/GenBank/DDBJ databases">
        <title>Genomes of endolithic fungi from Antarctica.</title>
        <authorList>
            <person name="Coleine C."/>
            <person name="Masonjones S."/>
            <person name="Stajich J.E."/>
        </authorList>
    </citation>
    <scope>NUCLEOTIDE SEQUENCE [LARGE SCALE GENOMIC DNA]</scope>
    <source>
        <strain evidence="7">CCFEE 5527</strain>
    </source>
</reference>
<gene>
    <name evidence="6" type="ORF">B0A48_12335</name>
</gene>
<evidence type="ECO:0000313" key="7">
    <source>
        <dbReference type="Proteomes" id="UP000192596"/>
    </source>
</evidence>
<dbReference type="GO" id="GO:0016846">
    <property type="term" value="F:carbon-sulfur lyase activity"/>
    <property type="evidence" value="ECO:0007669"/>
    <property type="project" value="InterPro"/>
</dbReference>
<evidence type="ECO:0000256" key="4">
    <source>
        <dbReference type="ARBA" id="ARBA00023239"/>
    </source>
</evidence>
<feature type="domain" description="CENP-V/GFA" evidence="5">
    <location>
        <begin position="4"/>
        <end position="127"/>
    </location>
</feature>
<dbReference type="AlphaFoldDB" id="A0A1V8SSI4"/>
<evidence type="ECO:0000313" key="6">
    <source>
        <dbReference type="EMBL" id="OQO01862.1"/>
    </source>
</evidence>
<dbReference type="SUPFAM" id="SSF51316">
    <property type="entry name" value="Mss4-like"/>
    <property type="match status" value="1"/>
</dbReference>
<accession>A0A1V8SSI4</accession>
<dbReference type="PANTHER" id="PTHR33337:SF8">
    <property type="entry name" value="CENP-V_GFA DOMAIN-CONTAINING PROTEIN"/>
    <property type="match status" value="1"/>
</dbReference>
<comment type="caution">
    <text evidence="6">The sequence shown here is derived from an EMBL/GenBank/DDBJ whole genome shotgun (WGS) entry which is preliminary data.</text>
</comment>
<organism evidence="6 7">
    <name type="scientific">Cryoendolithus antarcticus</name>
    <dbReference type="NCBI Taxonomy" id="1507870"/>
    <lineage>
        <taxon>Eukaryota</taxon>
        <taxon>Fungi</taxon>
        <taxon>Dikarya</taxon>
        <taxon>Ascomycota</taxon>
        <taxon>Pezizomycotina</taxon>
        <taxon>Dothideomycetes</taxon>
        <taxon>Dothideomycetidae</taxon>
        <taxon>Cladosporiales</taxon>
        <taxon>Cladosporiaceae</taxon>
        <taxon>Cryoendolithus</taxon>
    </lineage>
</organism>
<keyword evidence="3" id="KW-0862">Zinc</keyword>
<dbReference type="PROSITE" id="PS51891">
    <property type="entry name" value="CENP_V_GFA"/>
    <property type="match status" value="1"/>
</dbReference>
<protein>
    <recommendedName>
        <fullName evidence="5">CENP-V/GFA domain-containing protein</fullName>
    </recommendedName>
</protein>
<comment type="similarity">
    <text evidence="1">Belongs to the Gfa family.</text>
</comment>
<dbReference type="EMBL" id="NAJO01000029">
    <property type="protein sequence ID" value="OQO01862.1"/>
    <property type="molecule type" value="Genomic_DNA"/>
</dbReference>
<dbReference type="InterPro" id="IPR011057">
    <property type="entry name" value="Mss4-like_sf"/>
</dbReference>
<sequence>MVHTEAKCLCGASRISWDAEPSFKFRCHCTDENHLAGNGFSNNYYVADLEESLKVLKTGFKHWTQVVLSGNDMTNHFCGECGSLVYRTSSGYPGFALKVGNIDDGGKVNKDYIPDIEIFTRSRAPWIAPVEGATQAEVDFTKEFLARYVPSTGELCEFLDCGGGRAPPKTTVPGCPQYSGTDTYSPSYLAGFGAQATAIAPATEVTTQAATNIVTNCFTECDTVSTTINWSELATDTATSSWDLYTTFVADSTATSSPSLTATETVVAMTPSIQITSAIETPTSSATGSLSSTSAAASAVSSNASSASSAATAASATTSASAQTTISSAAAPSTMAEVLRSGAGLLLGLGAALAVV</sequence>
<proteinExistence type="inferred from homology"/>
<evidence type="ECO:0000259" key="5">
    <source>
        <dbReference type="PROSITE" id="PS51891"/>
    </source>
</evidence>
<keyword evidence="7" id="KW-1185">Reference proteome</keyword>